<dbReference type="GO" id="GO:0045259">
    <property type="term" value="C:proton-transporting ATP synthase complex"/>
    <property type="evidence" value="ECO:0007669"/>
    <property type="project" value="UniProtKB-KW"/>
</dbReference>
<evidence type="ECO:0000256" key="4">
    <source>
        <dbReference type="ARBA" id="ARBA00022547"/>
    </source>
</evidence>
<evidence type="ECO:0000256" key="12">
    <source>
        <dbReference type="ARBA" id="ARBA00023310"/>
    </source>
</evidence>
<sequence>MPQLDISPWPMVILSMIVALFYFIQLKLLNFTFHNIPSSKPMKTQKHKTTWELKWTKIYLPLSTYQ</sequence>
<feature type="transmembrane region" description="Helical" evidence="14">
    <location>
        <begin position="6"/>
        <end position="24"/>
    </location>
</feature>
<evidence type="ECO:0000256" key="8">
    <source>
        <dbReference type="ARBA" id="ARBA00022990"/>
    </source>
</evidence>
<evidence type="ECO:0000256" key="13">
    <source>
        <dbReference type="RuleBase" id="RU003661"/>
    </source>
</evidence>
<evidence type="ECO:0000256" key="11">
    <source>
        <dbReference type="ARBA" id="ARBA00023136"/>
    </source>
</evidence>
<reference evidence="15" key="1">
    <citation type="submission" date="2020-05" db="EMBL/GenBank/DDBJ databases">
        <title>Out of the shadows: Multilocus systematics and biogeography of night monkeys suggest a Central Amazonian origin and a very recent widespread southeastward expansion in South America.</title>
        <authorList>
            <person name="Martins-Junior A.M.G."/>
            <person name="Sampaio I."/>
            <person name="Silva A."/>
            <person name="Boubli J."/>
            <person name="Hrbek T."/>
            <person name="Farias I."/>
            <person name="Ruiz-Garcia M."/>
            <person name="Schneider H."/>
        </authorList>
    </citation>
    <scope>NUCLEOTIDE SEQUENCE</scope>
</reference>
<dbReference type="InterPro" id="IPR039017">
    <property type="entry name" value="ATP8_mammal"/>
</dbReference>
<comment type="subcellular location">
    <subcellularLocation>
        <location evidence="1 13">Mitochondrion membrane</location>
        <topology evidence="1 13">Single-pass membrane protein</topology>
    </subcellularLocation>
</comment>
<evidence type="ECO:0000256" key="9">
    <source>
        <dbReference type="ARBA" id="ARBA00023065"/>
    </source>
</evidence>
<dbReference type="Pfam" id="PF00895">
    <property type="entry name" value="ATP-synt_8"/>
    <property type="match status" value="1"/>
</dbReference>
<name>A0A8F5AIH6_AOTLE</name>
<keyword evidence="8" id="KW-0007">Acetylation</keyword>
<evidence type="ECO:0000256" key="5">
    <source>
        <dbReference type="ARBA" id="ARBA00022692"/>
    </source>
</evidence>
<accession>A0A8F5AIH6</accession>
<gene>
    <name evidence="15" type="primary">ATP8</name>
</gene>
<dbReference type="GO" id="GO:0015078">
    <property type="term" value="F:proton transmembrane transporter activity"/>
    <property type="evidence" value="ECO:0007669"/>
    <property type="project" value="InterPro"/>
</dbReference>
<evidence type="ECO:0000256" key="6">
    <source>
        <dbReference type="ARBA" id="ARBA00022781"/>
    </source>
</evidence>
<geneLocation type="mitochondrion" evidence="15"/>
<dbReference type="GO" id="GO:0015986">
    <property type="term" value="P:proton motive force-driven ATP synthesis"/>
    <property type="evidence" value="ECO:0007669"/>
    <property type="project" value="InterPro"/>
</dbReference>
<keyword evidence="12" id="KW-0066">ATP synthesis</keyword>
<evidence type="ECO:0000256" key="7">
    <source>
        <dbReference type="ARBA" id="ARBA00022989"/>
    </source>
</evidence>
<comment type="similarity">
    <text evidence="2 13">Belongs to the ATPase protein 8 family.</text>
</comment>
<evidence type="ECO:0000313" key="15">
    <source>
        <dbReference type="EMBL" id="QXI72994.1"/>
    </source>
</evidence>
<dbReference type="InterPro" id="IPR001421">
    <property type="entry name" value="ATP8_metazoa"/>
</dbReference>
<keyword evidence="9 13" id="KW-0406">Ion transport</keyword>
<proteinExistence type="inferred from homology"/>
<keyword evidence="7 14" id="KW-1133">Transmembrane helix</keyword>
<protein>
    <recommendedName>
        <fullName evidence="13">ATP synthase complex subunit 8</fullName>
    </recommendedName>
</protein>
<evidence type="ECO:0000256" key="3">
    <source>
        <dbReference type="ARBA" id="ARBA00022448"/>
    </source>
</evidence>
<organism evidence="15">
    <name type="scientific">Aotus lemurinus</name>
    <name type="common">Gray-bellied night monkey</name>
    <dbReference type="NCBI Taxonomy" id="43147"/>
    <lineage>
        <taxon>Eukaryota</taxon>
        <taxon>Metazoa</taxon>
        <taxon>Chordata</taxon>
        <taxon>Craniata</taxon>
        <taxon>Vertebrata</taxon>
        <taxon>Euteleostomi</taxon>
        <taxon>Mammalia</taxon>
        <taxon>Eutheria</taxon>
        <taxon>Euarchontoglires</taxon>
        <taxon>Primates</taxon>
        <taxon>Haplorrhini</taxon>
        <taxon>Platyrrhini</taxon>
        <taxon>Aotidae</taxon>
        <taxon>Aotus</taxon>
    </lineage>
</organism>
<evidence type="ECO:0000256" key="10">
    <source>
        <dbReference type="ARBA" id="ARBA00023128"/>
    </source>
</evidence>
<evidence type="ECO:0000256" key="14">
    <source>
        <dbReference type="SAM" id="Phobius"/>
    </source>
</evidence>
<dbReference type="GO" id="GO:0031966">
    <property type="term" value="C:mitochondrial membrane"/>
    <property type="evidence" value="ECO:0007669"/>
    <property type="project" value="UniProtKB-SubCell"/>
</dbReference>
<dbReference type="AlphaFoldDB" id="A0A8F5AIH6"/>
<dbReference type="EMBL" id="MT488570">
    <property type="protein sequence ID" value="QXI72994.1"/>
    <property type="molecule type" value="Genomic_DNA"/>
</dbReference>
<dbReference type="PANTHER" id="PTHR13722:SF0">
    <property type="entry name" value="ATP SYNTHASE PROTEIN 8"/>
    <property type="match status" value="1"/>
</dbReference>
<keyword evidence="3 13" id="KW-0813">Transport</keyword>
<dbReference type="PANTHER" id="PTHR13722">
    <property type="entry name" value="ATP SYNTHASE PROTEIN 8"/>
    <property type="match status" value="1"/>
</dbReference>
<keyword evidence="4 13" id="KW-0138">CF(0)</keyword>
<keyword evidence="6 13" id="KW-0375">Hydrogen ion transport</keyword>
<evidence type="ECO:0000256" key="2">
    <source>
        <dbReference type="ARBA" id="ARBA00008892"/>
    </source>
</evidence>
<evidence type="ECO:0000256" key="1">
    <source>
        <dbReference type="ARBA" id="ARBA00004304"/>
    </source>
</evidence>
<keyword evidence="10 13" id="KW-0496">Mitochondrion</keyword>
<keyword evidence="5 13" id="KW-0812">Transmembrane</keyword>
<keyword evidence="11 14" id="KW-0472">Membrane</keyword>